<comment type="catalytic activity">
    <reaction evidence="5">
        <text>L-serine + acetyl-CoA = O-acetyl-L-serine + CoA</text>
        <dbReference type="Rhea" id="RHEA:24560"/>
        <dbReference type="ChEBI" id="CHEBI:33384"/>
        <dbReference type="ChEBI" id="CHEBI:57287"/>
        <dbReference type="ChEBI" id="CHEBI:57288"/>
        <dbReference type="ChEBI" id="CHEBI:58340"/>
        <dbReference type="EC" id="2.3.1.30"/>
    </reaction>
</comment>
<reference evidence="7" key="1">
    <citation type="journal article" date="2019" name="Int. J. Syst. Evol. Microbiol.">
        <title>The Global Catalogue of Microorganisms (GCM) 10K type strain sequencing project: providing services to taxonomists for standard genome sequencing and annotation.</title>
        <authorList>
            <consortium name="The Broad Institute Genomics Platform"/>
            <consortium name="The Broad Institute Genome Sequencing Center for Infectious Disease"/>
            <person name="Wu L."/>
            <person name="Ma J."/>
        </authorList>
    </citation>
    <scope>NUCLEOTIDE SEQUENCE [LARGE SCALE GENOMIC DNA]</scope>
    <source>
        <strain evidence="7">CGMCC 1.19032</strain>
    </source>
</reference>
<dbReference type="RefSeq" id="WP_239576126.1">
    <property type="nucleotide sequence ID" value="NZ_JAFBFD010000020.1"/>
</dbReference>
<keyword evidence="3 5" id="KW-0808">Transferase</keyword>
<sequence>MDTKVNEYIQSDYLRYKNDSSKLKIVKEIFQNKAFRYSVIIRLGNSYLAKEKNSAIFLLKIVKKILFFNSTIEIPFGVIIGKGLYMGHFSGITINPKVILGNNINIHKGVTIGQENRGIRKGTPVIGNKVWIGVNSTIVGNIKIGNNVLISPNSFVNFDIPSNSIVVGNKIIHSKNATDYYIS</sequence>
<dbReference type="EC" id="2.3.1.30" evidence="5"/>
<evidence type="ECO:0000256" key="4">
    <source>
        <dbReference type="ARBA" id="ARBA00023315"/>
    </source>
</evidence>
<evidence type="ECO:0000256" key="3">
    <source>
        <dbReference type="ARBA" id="ARBA00022679"/>
    </source>
</evidence>
<proteinExistence type="inferred from homology"/>
<organism evidence="6 7">
    <name type="scientific">Enterococcus lemanii</name>
    <dbReference type="NCBI Taxonomy" id="1159752"/>
    <lineage>
        <taxon>Bacteria</taxon>
        <taxon>Bacillati</taxon>
        <taxon>Bacillota</taxon>
        <taxon>Bacilli</taxon>
        <taxon>Lactobacillales</taxon>
        <taxon>Enterococcaceae</taxon>
        <taxon>Enterococcus</taxon>
    </lineage>
</organism>
<dbReference type="Gene3D" id="2.160.10.10">
    <property type="entry name" value="Hexapeptide repeat proteins"/>
    <property type="match status" value="1"/>
</dbReference>
<name>A0ABV9MUP5_9ENTE</name>
<gene>
    <name evidence="6" type="ORF">ACFO5I_03765</name>
</gene>
<dbReference type="PANTHER" id="PTHR42811">
    <property type="entry name" value="SERINE ACETYLTRANSFERASE"/>
    <property type="match status" value="1"/>
</dbReference>
<dbReference type="Pfam" id="PF00132">
    <property type="entry name" value="Hexapep"/>
    <property type="match status" value="1"/>
</dbReference>
<keyword evidence="4 5" id="KW-0012">Acyltransferase</keyword>
<dbReference type="InterPro" id="IPR005881">
    <property type="entry name" value="Ser_O-AcTrfase"/>
</dbReference>
<comment type="caution">
    <text evidence="6">The sequence shown here is derived from an EMBL/GenBank/DDBJ whole genome shotgun (WGS) entry which is preliminary data.</text>
</comment>
<dbReference type="SUPFAM" id="SSF51161">
    <property type="entry name" value="Trimeric LpxA-like enzymes"/>
    <property type="match status" value="1"/>
</dbReference>
<protein>
    <recommendedName>
        <fullName evidence="2 5">Serine acetyltransferase</fullName>
        <ecNumber evidence="5">2.3.1.30</ecNumber>
    </recommendedName>
</protein>
<comment type="similarity">
    <text evidence="1 5">Belongs to the transferase hexapeptide repeat family.</text>
</comment>
<accession>A0ABV9MUP5</accession>
<evidence type="ECO:0000256" key="1">
    <source>
        <dbReference type="ARBA" id="ARBA00007274"/>
    </source>
</evidence>
<keyword evidence="7" id="KW-1185">Reference proteome</keyword>
<dbReference type="Proteomes" id="UP001595969">
    <property type="component" value="Unassembled WGS sequence"/>
</dbReference>
<dbReference type="PIRSF" id="PIRSF000441">
    <property type="entry name" value="CysE"/>
    <property type="match status" value="1"/>
</dbReference>
<dbReference type="InterPro" id="IPR011004">
    <property type="entry name" value="Trimer_LpxA-like_sf"/>
</dbReference>
<evidence type="ECO:0000313" key="6">
    <source>
        <dbReference type="EMBL" id="MFC4718859.1"/>
    </source>
</evidence>
<dbReference type="InterPro" id="IPR001451">
    <property type="entry name" value="Hexapep"/>
</dbReference>
<evidence type="ECO:0000313" key="7">
    <source>
        <dbReference type="Proteomes" id="UP001595969"/>
    </source>
</evidence>
<evidence type="ECO:0000256" key="5">
    <source>
        <dbReference type="PIRNR" id="PIRNR000441"/>
    </source>
</evidence>
<evidence type="ECO:0000256" key="2">
    <source>
        <dbReference type="ARBA" id="ARBA00018522"/>
    </source>
</evidence>
<dbReference type="EMBL" id="JBHSGS010000018">
    <property type="protein sequence ID" value="MFC4718859.1"/>
    <property type="molecule type" value="Genomic_DNA"/>
</dbReference>
<dbReference type="CDD" id="cd03354">
    <property type="entry name" value="LbH_SAT"/>
    <property type="match status" value="1"/>
</dbReference>
<dbReference type="InterPro" id="IPR045304">
    <property type="entry name" value="LbH_SAT"/>
</dbReference>